<evidence type="ECO:0000313" key="2">
    <source>
        <dbReference type="EMBL" id="QHI70165.1"/>
    </source>
</evidence>
<feature type="domain" description="Helix-turn-helix" evidence="1">
    <location>
        <begin position="47"/>
        <end position="96"/>
    </location>
</feature>
<protein>
    <submittedName>
        <fullName evidence="2">Helix-turn-helix domain-containing protein</fullName>
    </submittedName>
</protein>
<name>A0A6P1MGE9_9BACT</name>
<organism evidence="2 3">
    <name type="scientific">Tichowtungia aerotolerans</name>
    <dbReference type="NCBI Taxonomy" id="2697043"/>
    <lineage>
        <taxon>Bacteria</taxon>
        <taxon>Pseudomonadati</taxon>
        <taxon>Kiritimatiellota</taxon>
        <taxon>Tichowtungiia</taxon>
        <taxon>Tichowtungiales</taxon>
        <taxon>Tichowtungiaceae</taxon>
        <taxon>Tichowtungia</taxon>
    </lineage>
</organism>
<dbReference type="RefSeq" id="WP_160629343.1">
    <property type="nucleotide sequence ID" value="NZ_CP047593.1"/>
</dbReference>
<dbReference type="AlphaFoldDB" id="A0A6P1MGE9"/>
<evidence type="ECO:0000259" key="1">
    <source>
        <dbReference type="Pfam" id="PF12728"/>
    </source>
</evidence>
<reference evidence="2 3" key="1">
    <citation type="submission" date="2020-01" db="EMBL/GenBank/DDBJ databases">
        <title>Ponticoccus aerotolerans gen. nov., sp. nov., an anaerobic bacterium and proposal of Ponticoccusceae fam. nov., Ponticoccusles ord. nov. and Ponticoccuse classis nov. in the phylum Kiritimatiellaeota.</title>
        <authorList>
            <person name="Zhou L.Y."/>
            <person name="Du Z.J."/>
        </authorList>
    </citation>
    <scope>NUCLEOTIDE SEQUENCE [LARGE SCALE GENOMIC DNA]</scope>
    <source>
        <strain evidence="2 3">S-5007</strain>
    </source>
</reference>
<keyword evidence="3" id="KW-1185">Reference proteome</keyword>
<dbReference type="Proteomes" id="UP000464954">
    <property type="component" value="Chromosome"/>
</dbReference>
<dbReference type="InterPro" id="IPR009061">
    <property type="entry name" value="DNA-bd_dom_put_sf"/>
</dbReference>
<dbReference type="EMBL" id="CP047593">
    <property type="protein sequence ID" value="QHI70165.1"/>
    <property type="molecule type" value="Genomic_DNA"/>
</dbReference>
<dbReference type="KEGG" id="taer:GT409_12150"/>
<accession>A0A6P1MGE9</accession>
<proteinExistence type="predicted"/>
<dbReference type="SUPFAM" id="SSF46955">
    <property type="entry name" value="Putative DNA-binding domain"/>
    <property type="match status" value="1"/>
</dbReference>
<dbReference type="InterPro" id="IPR041657">
    <property type="entry name" value="HTH_17"/>
</dbReference>
<sequence length="101" mass="11179">MNESVTNEQVIQAVFTATDEAKEHALEILEGRAGSPNLPQDNDPLLLRMGEAAEMLNVSRATLWRTIKAGSLEKVELYPGSFRLRRSDIIALVNNRTAGTR</sequence>
<gene>
    <name evidence="2" type="ORF">GT409_12150</name>
</gene>
<evidence type="ECO:0000313" key="3">
    <source>
        <dbReference type="Proteomes" id="UP000464954"/>
    </source>
</evidence>
<dbReference type="Pfam" id="PF12728">
    <property type="entry name" value="HTH_17"/>
    <property type="match status" value="1"/>
</dbReference>